<dbReference type="CDD" id="cd02185">
    <property type="entry name" value="AroH"/>
    <property type="match status" value="1"/>
</dbReference>
<feature type="binding site" evidence="2">
    <location>
        <position position="7"/>
    </location>
    <ligand>
        <name>prephenate</name>
        <dbReference type="ChEBI" id="CHEBI:29934"/>
    </ligand>
</feature>
<dbReference type="PIRSF" id="PIRSF005965">
    <property type="entry name" value="Chor_mut_AroH"/>
    <property type="match status" value="1"/>
</dbReference>
<dbReference type="InterPro" id="IPR008243">
    <property type="entry name" value="Chorismate_mutase_AroH"/>
</dbReference>
<sequence>MKVQGIRGATTVSQNERNEILTESATLIKTIIDENNIDVEDIISINFTMTRDLDKAYPAVAVREILNITDVPLLNFEEKYIEGSLQKCIRALIYINTDKSKKDIRHVYLNNAKVLRTDIN</sequence>
<keyword evidence="2 3" id="KW-0057">Aromatic amino acid biosynthesis</keyword>
<dbReference type="OrthoDB" id="9802232at2"/>
<dbReference type="PANTHER" id="PTHR21164:SF0">
    <property type="entry name" value="CHORISMATE MUTASE AROH"/>
    <property type="match status" value="1"/>
</dbReference>
<dbReference type="AlphaFoldDB" id="A0A371J6Q4"/>
<dbReference type="UniPathway" id="UPA00120">
    <property type="reaction ID" value="UER00203"/>
</dbReference>
<dbReference type="InterPro" id="IPR035959">
    <property type="entry name" value="RutC-like_sf"/>
</dbReference>
<dbReference type="GO" id="GO:0009073">
    <property type="term" value="P:aromatic amino acid family biosynthetic process"/>
    <property type="evidence" value="ECO:0007669"/>
    <property type="project" value="UniProtKB-UniRule"/>
</dbReference>
<dbReference type="Gene3D" id="3.30.1330.40">
    <property type="entry name" value="RutC-like"/>
    <property type="match status" value="1"/>
</dbReference>
<dbReference type="EC" id="5.4.99.5" evidence="1 3"/>
<dbReference type="GO" id="GO:0008652">
    <property type="term" value="P:amino acid biosynthetic process"/>
    <property type="evidence" value="ECO:0007669"/>
    <property type="project" value="UniProtKB-UniRule"/>
</dbReference>
<dbReference type="GO" id="GO:0004106">
    <property type="term" value="F:chorismate mutase activity"/>
    <property type="evidence" value="ECO:0007669"/>
    <property type="project" value="UniProtKB-UniRule"/>
</dbReference>
<accession>A0A371J6Q4</accession>
<protein>
    <recommendedName>
        <fullName evidence="1 3">chorismate mutase</fullName>
        <ecNumber evidence="1 3">5.4.99.5</ecNumber>
    </recommendedName>
</protein>
<reference evidence="4 5" key="1">
    <citation type="journal article" date="2017" name="Genome Announc.">
        <title>Draft Genome Sequence of Romboutsia weinsteinii sp. nov. Strain CCRI-19649(T) Isolated from Surface Water.</title>
        <authorList>
            <person name="Maheux A.F."/>
            <person name="Boudreau D.K."/>
            <person name="Berube E."/>
            <person name="Boissinot M."/>
            <person name="Cantin P."/>
            <person name="Raymond F."/>
            <person name="Corbeil J."/>
            <person name="Omar R.F."/>
            <person name="Bergeron M.G."/>
        </authorList>
    </citation>
    <scope>NUCLEOTIDE SEQUENCE [LARGE SCALE GENOMIC DNA]</scope>
    <source>
        <strain evidence="4 5">CCRI-19649</strain>
    </source>
</reference>
<dbReference type="PANTHER" id="PTHR21164">
    <property type="entry name" value="CHORISMATE MUTASE"/>
    <property type="match status" value="1"/>
</dbReference>
<dbReference type="PROSITE" id="PS51167">
    <property type="entry name" value="CHORISMATE_MUT_1"/>
    <property type="match status" value="1"/>
</dbReference>
<dbReference type="RefSeq" id="WP_094368641.1">
    <property type="nucleotide sequence ID" value="NZ_NOJY02000007.1"/>
</dbReference>
<dbReference type="NCBIfam" id="TIGR01796">
    <property type="entry name" value="CM_mono_aroH"/>
    <property type="match status" value="1"/>
</dbReference>
<feature type="binding site" evidence="2">
    <location>
        <position position="90"/>
    </location>
    <ligand>
        <name>prephenate</name>
        <dbReference type="ChEBI" id="CHEBI:29934"/>
    </ligand>
</feature>
<dbReference type="Proteomes" id="UP000215694">
    <property type="component" value="Unassembled WGS sequence"/>
</dbReference>
<evidence type="ECO:0000256" key="2">
    <source>
        <dbReference type="PIRSR" id="PIRSR005965-1"/>
    </source>
</evidence>
<evidence type="ECO:0000256" key="1">
    <source>
        <dbReference type="NCBIfam" id="TIGR01796"/>
    </source>
</evidence>
<keyword evidence="5" id="KW-1185">Reference proteome</keyword>
<feature type="binding site" evidence="2">
    <location>
        <position position="108"/>
    </location>
    <ligand>
        <name>prephenate</name>
        <dbReference type="ChEBI" id="CHEBI:29934"/>
    </ligand>
</feature>
<evidence type="ECO:0000256" key="3">
    <source>
        <dbReference type="PROSITE-ProRule" id="PRU00514"/>
    </source>
</evidence>
<dbReference type="Pfam" id="PF07736">
    <property type="entry name" value="CM_1"/>
    <property type="match status" value="1"/>
</dbReference>
<keyword evidence="2 3" id="KW-0028">Amino-acid biosynthesis</keyword>
<dbReference type="GO" id="GO:0046417">
    <property type="term" value="P:chorismate metabolic process"/>
    <property type="evidence" value="ECO:0007669"/>
    <property type="project" value="TreeGrafter"/>
</dbReference>
<dbReference type="SUPFAM" id="SSF55298">
    <property type="entry name" value="YjgF-like"/>
    <property type="match status" value="1"/>
</dbReference>
<comment type="catalytic activity">
    <reaction evidence="3">
        <text>chorismate = prephenate</text>
        <dbReference type="Rhea" id="RHEA:13897"/>
        <dbReference type="ChEBI" id="CHEBI:29748"/>
        <dbReference type="ChEBI" id="CHEBI:29934"/>
        <dbReference type="EC" id="5.4.99.5"/>
    </reaction>
</comment>
<gene>
    <name evidence="4" type="primary">aroH</name>
    <name evidence="4" type="ORF">CHL78_005500</name>
</gene>
<name>A0A371J6Q4_9FIRM</name>
<keyword evidence="3 4" id="KW-0413">Isomerase</keyword>
<organism evidence="4 5">
    <name type="scientific">Romboutsia weinsteinii</name>
    <dbReference type="NCBI Taxonomy" id="2020949"/>
    <lineage>
        <taxon>Bacteria</taxon>
        <taxon>Bacillati</taxon>
        <taxon>Bacillota</taxon>
        <taxon>Clostridia</taxon>
        <taxon>Peptostreptococcales</taxon>
        <taxon>Peptostreptococcaceae</taxon>
        <taxon>Romboutsia</taxon>
    </lineage>
</organism>
<evidence type="ECO:0000313" key="5">
    <source>
        <dbReference type="Proteomes" id="UP000215694"/>
    </source>
</evidence>
<comment type="caution">
    <text evidence="4">The sequence shown here is derived from an EMBL/GenBank/DDBJ whole genome shotgun (WGS) entry which is preliminary data.</text>
</comment>
<proteinExistence type="predicted"/>
<dbReference type="EMBL" id="NOJY02000007">
    <property type="protein sequence ID" value="RDY28357.1"/>
    <property type="molecule type" value="Genomic_DNA"/>
</dbReference>
<evidence type="ECO:0000313" key="4">
    <source>
        <dbReference type="EMBL" id="RDY28357.1"/>
    </source>
</evidence>